<proteinExistence type="predicted"/>
<evidence type="ECO:0000313" key="3">
    <source>
        <dbReference type="Proteomes" id="UP000824469"/>
    </source>
</evidence>
<sequence length="130" mass="15005">FKDVGEYQKCISDGPWFWDNAGLFLSPWFPEFDLNSFTITKILVNKATQNKEEEDKFIGGVKRGHESDKSDSDQELNLDLPNDLMLVVAMDQSNDMRSEGKKEKRGDLRIFTITTLNMKIGNFLVPFFFL</sequence>
<feature type="region of interest" description="Disordered" evidence="1">
    <location>
        <begin position="55"/>
        <end position="76"/>
    </location>
</feature>
<dbReference type="Proteomes" id="UP000824469">
    <property type="component" value="Unassembled WGS sequence"/>
</dbReference>
<keyword evidence="3" id="KW-1185">Reference proteome</keyword>
<gene>
    <name evidence="2" type="ORF">KI387_014762</name>
</gene>
<evidence type="ECO:0000256" key="1">
    <source>
        <dbReference type="SAM" id="MobiDB-lite"/>
    </source>
</evidence>
<reference evidence="2 3" key="1">
    <citation type="journal article" date="2021" name="Nat. Plants">
        <title>The Taxus genome provides insights into paclitaxel biosynthesis.</title>
        <authorList>
            <person name="Xiong X."/>
            <person name="Gou J."/>
            <person name="Liao Q."/>
            <person name="Li Y."/>
            <person name="Zhou Q."/>
            <person name="Bi G."/>
            <person name="Li C."/>
            <person name="Du R."/>
            <person name="Wang X."/>
            <person name="Sun T."/>
            <person name="Guo L."/>
            <person name="Liang H."/>
            <person name="Lu P."/>
            <person name="Wu Y."/>
            <person name="Zhang Z."/>
            <person name="Ro D.K."/>
            <person name="Shang Y."/>
            <person name="Huang S."/>
            <person name="Yan J."/>
        </authorList>
    </citation>
    <scope>NUCLEOTIDE SEQUENCE [LARGE SCALE GENOMIC DNA]</scope>
    <source>
        <strain evidence="2">Ta-2019</strain>
    </source>
</reference>
<name>A0AA38CV74_TAXCH</name>
<accession>A0AA38CV74</accession>
<comment type="caution">
    <text evidence="2">The sequence shown here is derived from an EMBL/GenBank/DDBJ whole genome shotgun (WGS) entry which is preliminary data.</text>
</comment>
<protein>
    <submittedName>
        <fullName evidence="2">Uncharacterized protein</fullName>
    </submittedName>
</protein>
<evidence type="ECO:0000313" key="2">
    <source>
        <dbReference type="EMBL" id="KAH9303179.1"/>
    </source>
</evidence>
<feature type="non-terminal residue" evidence="2">
    <location>
        <position position="130"/>
    </location>
</feature>
<dbReference type="EMBL" id="JAHRHJ020000009">
    <property type="protein sequence ID" value="KAH9303179.1"/>
    <property type="molecule type" value="Genomic_DNA"/>
</dbReference>
<feature type="compositionally biased region" description="Basic and acidic residues" evidence="1">
    <location>
        <begin position="55"/>
        <end position="72"/>
    </location>
</feature>
<dbReference type="AlphaFoldDB" id="A0AA38CV74"/>
<organism evidence="2 3">
    <name type="scientific">Taxus chinensis</name>
    <name type="common">Chinese yew</name>
    <name type="synonym">Taxus wallichiana var. chinensis</name>
    <dbReference type="NCBI Taxonomy" id="29808"/>
    <lineage>
        <taxon>Eukaryota</taxon>
        <taxon>Viridiplantae</taxon>
        <taxon>Streptophyta</taxon>
        <taxon>Embryophyta</taxon>
        <taxon>Tracheophyta</taxon>
        <taxon>Spermatophyta</taxon>
        <taxon>Pinopsida</taxon>
        <taxon>Pinidae</taxon>
        <taxon>Conifers II</taxon>
        <taxon>Cupressales</taxon>
        <taxon>Taxaceae</taxon>
        <taxon>Taxus</taxon>
    </lineage>
</organism>